<evidence type="ECO:0000256" key="1">
    <source>
        <dbReference type="SAM" id="Phobius"/>
    </source>
</evidence>
<keyword evidence="1" id="KW-0812">Transmembrane</keyword>
<evidence type="ECO:0000313" key="3">
    <source>
        <dbReference type="Proteomes" id="UP001519289"/>
    </source>
</evidence>
<proteinExistence type="predicted"/>
<feature type="transmembrane region" description="Helical" evidence="1">
    <location>
        <begin position="20"/>
        <end position="51"/>
    </location>
</feature>
<feature type="transmembrane region" description="Helical" evidence="1">
    <location>
        <begin position="112"/>
        <end position="133"/>
    </location>
</feature>
<keyword evidence="3" id="KW-1185">Reference proteome</keyword>
<sequence>MRAAVETWKLALRFVWKNLLQIIVLNLFWSAISWLVLPAGPATFALYWFLAELRDNDDDLRTVMYFRALPRFIKDGLIWITGWILVLLLAYSNGYFWGAMLPPVAGWAVRFVWIYALAFLTAMQPYLLEALIVRGEGWKDALRRAAWQVGANPVYSHLHLLIPVVIAVVGYKTVTTFPLLLVSLGVAFMAIIAQEAPWKYGEPPPLERRLEDVL</sequence>
<protein>
    <submittedName>
        <fullName evidence="2">Membrane protein YesL</fullName>
    </submittedName>
</protein>
<name>A0ABS4JWS8_9FIRM</name>
<accession>A0ABS4JWS8</accession>
<feature type="transmembrane region" description="Helical" evidence="1">
    <location>
        <begin position="154"/>
        <end position="171"/>
    </location>
</feature>
<evidence type="ECO:0000313" key="2">
    <source>
        <dbReference type="EMBL" id="MBP2019988.1"/>
    </source>
</evidence>
<reference evidence="2 3" key="1">
    <citation type="submission" date="2021-03" db="EMBL/GenBank/DDBJ databases">
        <title>Genomic Encyclopedia of Type Strains, Phase IV (KMG-IV): sequencing the most valuable type-strain genomes for metagenomic binning, comparative biology and taxonomic classification.</title>
        <authorList>
            <person name="Goeker M."/>
        </authorList>
    </citation>
    <scope>NUCLEOTIDE SEQUENCE [LARGE SCALE GENOMIC DNA]</scope>
    <source>
        <strain evidence="2 3">DSM 27138</strain>
    </source>
</reference>
<comment type="caution">
    <text evidence="2">The sequence shown here is derived from an EMBL/GenBank/DDBJ whole genome shotgun (WGS) entry which is preliminary data.</text>
</comment>
<gene>
    <name evidence="2" type="ORF">J2Z79_003435</name>
</gene>
<organism evidence="2 3">
    <name type="scientific">Symbiobacterium terraclitae</name>
    <dbReference type="NCBI Taxonomy" id="557451"/>
    <lineage>
        <taxon>Bacteria</taxon>
        <taxon>Bacillati</taxon>
        <taxon>Bacillota</taxon>
        <taxon>Clostridia</taxon>
        <taxon>Eubacteriales</taxon>
        <taxon>Symbiobacteriaceae</taxon>
        <taxon>Symbiobacterium</taxon>
    </lineage>
</organism>
<feature type="transmembrane region" description="Helical" evidence="1">
    <location>
        <begin position="72"/>
        <end position="92"/>
    </location>
</feature>
<dbReference type="Proteomes" id="UP001519289">
    <property type="component" value="Unassembled WGS sequence"/>
</dbReference>
<dbReference type="EMBL" id="JAGGLG010000042">
    <property type="protein sequence ID" value="MBP2019988.1"/>
    <property type="molecule type" value="Genomic_DNA"/>
</dbReference>
<keyword evidence="1" id="KW-1133">Transmembrane helix</keyword>
<feature type="transmembrane region" description="Helical" evidence="1">
    <location>
        <begin position="177"/>
        <end position="193"/>
    </location>
</feature>
<dbReference type="RefSeq" id="WP_209468091.1">
    <property type="nucleotide sequence ID" value="NZ_JAGGLG010000042.1"/>
</dbReference>
<keyword evidence="1" id="KW-0472">Membrane</keyword>